<protein>
    <recommendedName>
        <fullName evidence="2">DUF6536 domain-containing protein</fullName>
    </recommendedName>
</protein>
<keyword evidence="4" id="KW-1185">Reference proteome</keyword>
<sequence length="876" mass="97025">MAPHIHYEAVNGNADVQDETITDAVQSDDGVSSLLREREEGLRQGSSVSEVDFSRDAPAKVEIPSDFRALKLLENSPDAKLTPEWRDGVQWCFWGSVVVLVVNIGFMIAALGVSASKNRSLSFGSVMLYQGSCTTTRNIKIGLHVLVNVLSVAMTATSSYCCAILMAPSRADIDKAHSQGSWLSVGISSWRNFRNLRKTSQALWTILLLTSLIIQMIYNSVVYSSLNSNSYTAILAPTDFVQANSSMSTTSYEYQSCWPEDIMNITNLRTSILNGSYEHLSKTECIEKYATNFVSDRRNVVLVTRSPMTGDGVSFSGYGYAGGIAAANSANTNPDDYDSWFKSVLPIETVDPLGFEWMCYIKGWSGSGTSCSSASLEEESEWNVASRDWARQTTTLIPGTGQELSRQALTAQNISEWETWLMEFKNISWTRAEVGNFLTEVQANPLPEQMLTYLKNVSWSTSGVNVSSYCPSSGNLYQYDLTDNELPQYPVDYCLSQKVGEECGVFYHLLIAIVVIICSIIKLGCMWFLLRMDRQDLIITLGDAISTFLQQPDQATKYWCTLSAKTVSKSDEFSGKKENNLPSPDESFPKEPHPDFLHLVKTKWTKASNVKIWCLTWLVLVLYIVMSLLLPEAAVENTSTHAIKSLNPSTAIWQITGWGDVQSTALLSKFASSFTGMVLLSNTPQLAVSILYFCLNDTMTRYLFAAGYSDYARSRRPLRVSYPRGEQQSTLYLTIPYQYAVPLLAAVTLVHWFVSEGLFYVQILPYDLSGNPIFSARLITCGVSTIPLEMALFLMIIVCVVVCLLGCKSLKPSRMPLAFGCSLAISAACHPPSCDLDAAFKPVQWGAVEDEPGQLYSHCSFTSKEAKEPETGVQYA</sequence>
<keyword evidence="1" id="KW-0812">Transmembrane</keyword>
<feature type="transmembrane region" description="Helical" evidence="1">
    <location>
        <begin position="201"/>
        <end position="218"/>
    </location>
</feature>
<dbReference type="EMBL" id="JAQJAN010000018">
    <property type="protein sequence ID" value="KAJ5709642.1"/>
    <property type="molecule type" value="Genomic_DNA"/>
</dbReference>
<feature type="transmembrane region" description="Helical" evidence="1">
    <location>
        <begin position="93"/>
        <end position="113"/>
    </location>
</feature>
<accession>A0AAD6MS16</accession>
<evidence type="ECO:0000256" key="1">
    <source>
        <dbReference type="SAM" id="Phobius"/>
    </source>
</evidence>
<keyword evidence="1" id="KW-0472">Membrane</keyword>
<evidence type="ECO:0000313" key="3">
    <source>
        <dbReference type="EMBL" id="KAJ5709642.1"/>
    </source>
</evidence>
<name>A0AAD6MS16_9EURO</name>
<reference evidence="3" key="2">
    <citation type="submission" date="2023-01" db="EMBL/GenBank/DDBJ databases">
        <authorList>
            <person name="Petersen C."/>
        </authorList>
    </citation>
    <scope>NUCLEOTIDE SEQUENCE</scope>
    <source>
        <strain evidence="3">IBT 17514</strain>
    </source>
</reference>
<dbReference type="Proteomes" id="UP001215712">
    <property type="component" value="Unassembled WGS sequence"/>
</dbReference>
<dbReference type="Pfam" id="PF20163">
    <property type="entry name" value="DUF6536"/>
    <property type="match status" value="1"/>
</dbReference>
<dbReference type="AlphaFoldDB" id="A0AAD6MS16"/>
<feature type="transmembrane region" description="Helical" evidence="1">
    <location>
        <begin position="610"/>
        <end position="630"/>
    </location>
</feature>
<dbReference type="PANTHER" id="PTHR35395">
    <property type="entry name" value="DUF6536 DOMAIN-CONTAINING PROTEIN"/>
    <property type="match status" value="1"/>
</dbReference>
<feature type="domain" description="DUF6536" evidence="2">
    <location>
        <begin position="85"/>
        <end position="241"/>
    </location>
</feature>
<keyword evidence="1" id="KW-1133">Transmembrane helix</keyword>
<gene>
    <name evidence="3" type="ORF">N7493_009933</name>
</gene>
<dbReference type="InterPro" id="IPR046623">
    <property type="entry name" value="DUF6536"/>
</dbReference>
<feature type="transmembrane region" description="Helical" evidence="1">
    <location>
        <begin position="774"/>
        <end position="807"/>
    </location>
</feature>
<comment type="caution">
    <text evidence="3">The sequence shown here is derived from an EMBL/GenBank/DDBJ whole genome shotgun (WGS) entry which is preliminary data.</text>
</comment>
<organism evidence="3 4">
    <name type="scientific">Penicillium malachiteum</name>
    <dbReference type="NCBI Taxonomy" id="1324776"/>
    <lineage>
        <taxon>Eukaryota</taxon>
        <taxon>Fungi</taxon>
        <taxon>Dikarya</taxon>
        <taxon>Ascomycota</taxon>
        <taxon>Pezizomycotina</taxon>
        <taxon>Eurotiomycetes</taxon>
        <taxon>Eurotiomycetidae</taxon>
        <taxon>Eurotiales</taxon>
        <taxon>Aspergillaceae</taxon>
        <taxon>Penicillium</taxon>
    </lineage>
</organism>
<dbReference type="PANTHER" id="PTHR35395:SF1">
    <property type="entry name" value="DUF6536 DOMAIN-CONTAINING PROTEIN"/>
    <property type="match status" value="1"/>
</dbReference>
<evidence type="ECO:0000259" key="2">
    <source>
        <dbReference type="Pfam" id="PF20163"/>
    </source>
</evidence>
<feature type="transmembrane region" description="Helical" evidence="1">
    <location>
        <begin position="730"/>
        <end position="754"/>
    </location>
</feature>
<evidence type="ECO:0000313" key="4">
    <source>
        <dbReference type="Proteomes" id="UP001215712"/>
    </source>
</evidence>
<feature type="transmembrane region" description="Helical" evidence="1">
    <location>
        <begin position="505"/>
        <end position="530"/>
    </location>
</feature>
<reference evidence="3" key="1">
    <citation type="journal article" date="2023" name="IMA Fungus">
        <title>Comparative genomic study of the Penicillium genus elucidates a diverse pangenome and 15 lateral gene transfer events.</title>
        <authorList>
            <person name="Petersen C."/>
            <person name="Sorensen T."/>
            <person name="Nielsen M.R."/>
            <person name="Sondergaard T.E."/>
            <person name="Sorensen J.L."/>
            <person name="Fitzpatrick D.A."/>
            <person name="Frisvad J.C."/>
            <person name="Nielsen K.L."/>
        </authorList>
    </citation>
    <scope>NUCLEOTIDE SEQUENCE</scope>
    <source>
        <strain evidence="3">IBT 17514</strain>
    </source>
</reference>
<proteinExistence type="predicted"/>